<dbReference type="EnsemblPlants" id="OBART11G03730.1">
    <property type="protein sequence ID" value="OBART11G03730.1"/>
    <property type="gene ID" value="OBART11G03730"/>
</dbReference>
<feature type="compositionally biased region" description="Basic residues" evidence="1">
    <location>
        <begin position="165"/>
        <end position="177"/>
    </location>
</feature>
<dbReference type="Proteomes" id="UP000026960">
    <property type="component" value="Chromosome 11"/>
</dbReference>
<keyword evidence="3" id="KW-1185">Reference proteome</keyword>
<organism evidence="2">
    <name type="scientific">Oryza barthii</name>
    <dbReference type="NCBI Taxonomy" id="65489"/>
    <lineage>
        <taxon>Eukaryota</taxon>
        <taxon>Viridiplantae</taxon>
        <taxon>Streptophyta</taxon>
        <taxon>Embryophyta</taxon>
        <taxon>Tracheophyta</taxon>
        <taxon>Spermatophyta</taxon>
        <taxon>Magnoliopsida</taxon>
        <taxon>Liliopsida</taxon>
        <taxon>Poales</taxon>
        <taxon>Poaceae</taxon>
        <taxon>BOP clade</taxon>
        <taxon>Oryzoideae</taxon>
        <taxon>Oryzeae</taxon>
        <taxon>Oryzinae</taxon>
        <taxon>Oryza</taxon>
    </lineage>
</organism>
<dbReference type="PaxDb" id="65489-OBART11G03730.1"/>
<dbReference type="AlphaFoldDB" id="A0A0D3HIG4"/>
<feature type="region of interest" description="Disordered" evidence="1">
    <location>
        <begin position="162"/>
        <end position="203"/>
    </location>
</feature>
<reference evidence="2" key="2">
    <citation type="submission" date="2015-03" db="UniProtKB">
        <authorList>
            <consortium name="EnsemblPlants"/>
        </authorList>
    </citation>
    <scope>IDENTIFICATION</scope>
</reference>
<protein>
    <submittedName>
        <fullName evidence="2">Uncharacterized protein</fullName>
    </submittedName>
</protein>
<dbReference type="HOGENOM" id="CLU_1285081_0_0_1"/>
<sequence>MADSSSPPLPPPSFLGYLNHYSGGFPAPAYGMGGRGELVMTVSGGGSPENAVVWTTVAEPGHWFYVPPSGQYGGAIMINSAAVTGDATGITGTGIGTGVFIPERPRIRRMKHPINWVPWVPDRGGNGRKPELKTSNASKGKGIQMSYAAAVKTAGPSHEAVRANQSKKGHKFSRQKKSAATAAVEAPAPEKKEEATATTVEDIPELALLPEEWVY</sequence>
<evidence type="ECO:0000256" key="1">
    <source>
        <dbReference type="SAM" id="MobiDB-lite"/>
    </source>
</evidence>
<accession>A0A0D3HIG4</accession>
<name>A0A0D3HIG4_9ORYZ</name>
<proteinExistence type="predicted"/>
<evidence type="ECO:0000313" key="3">
    <source>
        <dbReference type="Proteomes" id="UP000026960"/>
    </source>
</evidence>
<reference evidence="2" key="1">
    <citation type="journal article" date="2009" name="Rice">
        <title>De Novo Next Generation Sequencing of Plant Genomes.</title>
        <authorList>
            <person name="Rounsley S."/>
            <person name="Marri P.R."/>
            <person name="Yu Y."/>
            <person name="He R."/>
            <person name="Sisneros N."/>
            <person name="Goicoechea J.L."/>
            <person name="Lee S.J."/>
            <person name="Angelova A."/>
            <person name="Kudrna D."/>
            <person name="Luo M."/>
            <person name="Affourtit J."/>
            <person name="Desany B."/>
            <person name="Knight J."/>
            <person name="Niazi F."/>
            <person name="Egholm M."/>
            <person name="Wing R.A."/>
        </authorList>
    </citation>
    <scope>NUCLEOTIDE SEQUENCE [LARGE SCALE GENOMIC DNA]</scope>
    <source>
        <strain evidence="2">cv. IRGC 105608</strain>
    </source>
</reference>
<dbReference type="Gramene" id="OBART11G03730.1">
    <property type="protein sequence ID" value="OBART11G03730.1"/>
    <property type="gene ID" value="OBART11G03730"/>
</dbReference>
<evidence type="ECO:0000313" key="2">
    <source>
        <dbReference type="EnsemblPlants" id="OBART11G03730.1"/>
    </source>
</evidence>